<organism evidence="2 3">
    <name type="scientific">Dyella caseinilytica</name>
    <dbReference type="NCBI Taxonomy" id="1849581"/>
    <lineage>
        <taxon>Bacteria</taxon>
        <taxon>Pseudomonadati</taxon>
        <taxon>Pseudomonadota</taxon>
        <taxon>Gammaproteobacteria</taxon>
        <taxon>Lysobacterales</taxon>
        <taxon>Rhodanobacteraceae</taxon>
        <taxon>Dyella</taxon>
    </lineage>
</organism>
<gene>
    <name evidence="2" type="ORF">ISN74_08715</name>
</gene>
<evidence type="ECO:0000313" key="2">
    <source>
        <dbReference type="EMBL" id="QRN55386.1"/>
    </source>
</evidence>
<evidence type="ECO:0000313" key="3">
    <source>
        <dbReference type="Proteomes" id="UP000663181"/>
    </source>
</evidence>
<proteinExistence type="predicted"/>
<protein>
    <submittedName>
        <fullName evidence="2">Carbohydrate kinase</fullName>
    </submittedName>
</protein>
<evidence type="ECO:0000259" key="1">
    <source>
        <dbReference type="Pfam" id="PF21722"/>
    </source>
</evidence>
<dbReference type="RefSeq" id="WP_188798953.1">
    <property type="nucleotide sequence ID" value="NZ_BMIZ01000001.1"/>
</dbReference>
<name>A0ABX7GY54_9GAMM</name>
<dbReference type="InterPro" id="IPR049304">
    <property type="entry name" value="Gly_rich_dom"/>
</dbReference>
<keyword evidence="2" id="KW-0418">Kinase</keyword>
<keyword evidence="3" id="KW-1185">Reference proteome</keyword>
<keyword evidence="2" id="KW-0808">Transferase</keyword>
<dbReference type="GO" id="GO:0016301">
    <property type="term" value="F:kinase activity"/>
    <property type="evidence" value="ECO:0007669"/>
    <property type="project" value="UniProtKB-KW"/>
</dbReference>
<dbReference type="Proteomes" id="UP000663181">
    <property type="component" value="Chromosome"/>
</dbReference>
<dbReference type="EMBL" id="CP064030">
    <property type="protein sequence ID" value="QRN55386.1"/>
    <property type="molecule type" value="Genomic_DNA"/>
</dbReference>
<accession>A0ABX7GY54</accession>
<reference evidence="2 3" key="1">
    <citation type="submission" date="2020-10" db="EMBL/GenBank/DDBJ databases">
        <title>Phylogeny of dyella-like bacteria.</title>
        <authorList>
            <person name="Fu J."/>
        </authorList>
    </citation>
    <scope>NUCLEOTIDE SEQUENCE [LARGE SCALE GENOMIC DNA]</scope>
    <source>
        <strain evidence="2 3">DHOB09</strain>
    </source>
</reference>
<dbReference type="Pfam" id="PF21722">
    <property type="entry name" value="Gly_rich_2"/>
    <property type="match status" value="1"/>
</dbReference>
<sequence>MSFTFIYANNVNTTLAGPLSSTGTQFNLSSTLNVPTSIPSGAYWVVSLQDAATGQESEIIYVGSISGATCSNLLRAQEGTAALSWNTGDFAYSGITAGQMENFAPAGVFTNQQIYATPGTYTFTAPANVYKVFAIGTAGGGGGSGCEATSSSQTFSGGGGGAGGTCMGFYDVMPGEEYTVTVGAGGDGIVGPGSGAFGGNTSFSTFFIASAGQGGQFNTSTSQAGGEGGGASGGQINIVGGYGCDGQQGTFLLTAAGGASYWGGGGRSGNNGGISGTAYGSGGGGAYDIAFSGLARAGGNGQGGILVLQW</sequence>
<feature type="domain" description="Glycine-rich" evidence="1">
    <location>
        <begin position="117"/>
        <end position="307"/>
    </location>
</feature>